<dbReference type="CDD" id="cd06223">
    <property type="entry name" value="PRTases_typeI"/>
    <property type="match status" value="1"/>
</dbReference>
<dbReference type="SUPFAM" id="SSF53271">
    <property type="entry name" value="PRTase-like"/>
    <property type="match status" value="1"/>
</dbReference>
<reference evidence="3 4" key="1">
    <citation type="journal article" date="2018" name="Int. J. Syst. Evol. Microbiol.">
        <title>Pseudooceanicola lipolyticus sp. nov., a marine alphaproteobacterium, reclassification of Oceanicola flagellatus as Pseudooceanicola flagellatus comb. nov. and emended description of the genus Pseudooceanicola.</title>
        <authorList>
            <person name="Huang M.-M."/>
            <person name="Guo L.-L."/>
            <person name="Wu Y.-H."/>
            <person name="Lai Q.-L."/>
            <person name="Shao Z.-Z."/>
            <person name="Wang C.-S."/>
            <person name="Wu M."/>
            <person name="Xu X.-W."/>
        </authorList>
    </citation>
    <scope>NUCLEOTIDE SEQUENCE [LARGE SCALE GENOMIC DNA]</scope>
    <source>
        <strain evidence="3 4">Ar-45</strain>
    </source>
</reference>
<accession>A0ABX4ML55</accession>
<gene>
    <name evidence="3" type="ORF">CVM39_13510</name>
</gene>
<evidence type="ECO:0000259" key="2">
    <source>
        <dbReference type="Pfam" id="PF18912"/>
    </source>
</evidence>
<comment type="similarity">
    <text evidence="1">Belongs to the ComF/GntX family.</text>
</comment>
<evidence type="ECO:0000256" key="1">
    <source>
        <dbReference type="ARBA" id="ARBA00008007"/>
    </source>
</evidence>
<protein>
    <submittedName>
        <fullName evidence="3">ComF family protein</fullName>
    </submittedName>
</protein>
<dbReference type="EMBL" id="PGTD01000017">
    <property type="protein sequence ID" value="PJE27597.1"/>
    <property type="molecule type" value="Genomic_DNA"/>
</dbReference>
<dbReference type="InterPro" id="IPR051910">
    <property type="entry name" value="ComF/GntX_DNA_util-trans"/>
</dbReference>
<dbReference type="Gene3D" id="3.40.50.2020">
    <property type="match status" value="1"/>
</dbReference>
<dbReference type="Proteomes" id="UP000231702">
    <property type="component" value="Unassembled WGS sequence"/>
</dbReference>
<name>A0ABX4ML55_9RHOB</name>
<organism evidence="3 4">
    <name type="scientific">Pseudooceanicola antarcticus</name>
    <dbReference type="NCBI Taxonomy" id="1247613"/>
    <lineage>
        <taxon>Bacteria</taxon>
        <taxon>Pseudomonadati</taxon>
        <taxon>Pseudomonadota</taxon>
        <taxon>Alphaproteobacteria</taxon>
        <taxon>Rhodobacterales</taxon>
        <taxon>Paracoccaceae</taxon>
        <taxon>Pseudooceanicola</taxon>
    </lineage>
</organism>
<dbReference type="Pfam" id="PF18912">
    <property type="entry name" value="DZR_2"/>
    <property type="match status" value="1"/>
</dbReference>
<dbReference type="PANTHER" id="PTHR47505">
    <property type="entry name" value="DNA UTILIZATION PROTEIN YHGH"/>
    <property type="match status" value="1"/>
</dbReference>
<evidence type="ECO:0000313" key="3">
    <source>
        <dbReference type="EMBL" id="PJE27597.1"/>
    </source>
</evidence>
<comment type="caution">
    <text evidence="3">The sequence shown here is derived from an EMBL/GenBank/DDBJ whole genome shotgun (WGS) entry which is preliminary data.</text>
</comment>
<dbReference type="PANTHER" id="PTHR47505:SF1">
    <property type="entry name" value="DNA UTILIZATION PROTEIN YHGH"/>
    <property type="match status" value="1"/>
</dbReference>
<dbReference type="InterPro" id="IPR044005">
    <property type="entry name" value="DZR_2"/>
</dbReference>
<evidence type="ECO:0000313" key="4">
    <source>
        <dbReference type="Proteomes" id="UP000231702"/>
    </source>
</evidence>
<feature type="domain" description="Double zinc ribbon" evidence="2">
    <location>
        <begin position="15"/>
        <end position="75"/>
    </location>
</feature>
<sequence>MGRIDRHFAGVVQTALRLVYPPRCLACGGLVESDFGLCAACWRDTPFIEGLACDLCGLPLPGGEAGERAHCDQCLADPPPWSRGRAVMLYHGTGRRLVMQLKHGDRQDIAAPGGQWMAQVIAPLLPEGTLVAPIPLHRWRRIRRSYNQSALLGRHMLRHLTGQGAQHVPDLLQRIRATPSLDGKSRSERHRLLSGALRLNPRHGGLVAGRPLLLIDDVMTSGATFRAATGVCRAAGAGPVLVLALARVGKAS</sequence>
<dbReference type="InterPro" id="IPR000836">
    <property type="entry name" value="PRTase_dom"/>
</dbReference>
<keyword evidence="4" id="KW-1185">Reference proteome</keyword>
<proteinExistence type="inferred from homology"/>
<dbReference type="InterPro" id="IPR029057">
    <property type="entry name" value="PRTase-like"/>
</dbReference>
<dbReference type="RefSeq" id="WP_097144241.1">
    <property type="nucleotide sequence ID" value="NZ_OBEA01000001.1"/>
</dbReference>